<dbReference type="InterPro" id="IPR036390">
    <property type="entry name" value="WH_DNA-bd_sf"/>
</dbReference>
<keyword evidence="4" id="KW-0804">Transcription</keyword>
<comment type="function">
    <text evidence="5">Transcriptional regulator of the ttuABCDE tartrate utilization operon.</text>
</comment>
<evidence type="ECO:0000313" key="10">
    <source>
        <dbReference type="Proteomes" id="UP000019443"/>
    </source>
</evidence>
<dbReference type="KEGG" id="rhl:LPU83_pLPU83c_0440"/>
<dbReference type="GO" id="GO:0003700">
    <property type="term" value="F:DNA-binding transcription factor activity"/>
    <property type="evidence" value="ECO:0007669"/>
    <property type="project" value="InterPro"/>
</dbReference>
<evidence type="ECO:0000256" key="1">
    <source>
        <dbReference type="ARBA" id="ARBA00009437"/>
    </source>
</evidence>
<dbReference type="SUPFAM" id="SSF53850">
    <property type="entry name" value="Periplasmic binding protein-like II"/>
    <property type="match status" value="1"/>
</dbReference>
<dbReference type="Proteomes" id="UP000019443">
    <property type="component" value="Plasmid pLPU83c"/>
</dbReference>
<dbReference type="Pfam" id="PF03466">
    <property type="entry name" value="LysR_substrate"/>
    <property type="match status" value="1"/>
</dbReference>
<dbReference type="Gene3D" id="1.10.10.10">
    <property type="entry name" value="Winged helix-like DNA-binding domain superfamily/Winged helix DNA-binding domain"/>
    <property type="match status" value="1"/>
</dbReference>
<comment type="similarity">
    <text evidence="1">Belongs to the LysR transcriptional regulatory family.</text>
</comment>
<evidence type="ECO:0000256" key="7">
    <source>
        <dbReference type="ARBA" id="ARBA00083243"/>
    </source>
</evidence>
<evidence type="ECO:0000256" key="6">
    <source>
        <dbReference type="ARBA" id="ARBA00067332"/>
    </source>
</evidence>
<dbReference type="AlphaFoldDB" id="W6RIL2"/>
<accession>W6RIL2</accession>
<dbReference type="InterPro" id="IPR058163">
    <property type="entry name" value="LysR-type_TF_proteobact-type"/>
</dbReference>
<keyword evidence="10" id="KW-1185">Reference proteome</keyword>
<dbReference type="InterPro" id="IPR005119">
    <property type="entry name" value="LysR_subst-bd"/>
</dbReference>
<evidence type="ECO:0000259" key="8">
    <source>
        <dbReference type="PROSITE" id="PS50931"/>
    </source>
</evidence>
<dbReference type="PRINTS" id="PR00039">
    <property type="entry name" value="HTHLYSR"/>
</dbReference>
<keyword evidence="9" id="KW-0614">Plasmid</keyword>
<reference evidence="9" key="1">
    <citation type="submission" date="2013-11" db="EMBL/GenBank/DDBJ databases">
        <title>Draft genome sequence of the broad-host-range Rhizobium sp. LPU83 strain, a member of the low-genetic diversity Oregon-like Rhizobium sp. group.</title>
        <authorList>
            <person name="Wibberg D."/>
            <person name="Puehler A."/>
            <person name="Schlueter A."/>
        </authorList>
    </citation>
    <scope>NUCLEOTIDE SEQUENCE [LARGE SCALE GENOMIC DNA]</scope>
    <source>
        <strain evidence="9">LPU83</strain>
        <plasmid evidence="9">pLPU83c</plasmid>
    </source>
</reference>
<keyword evidence="2" id="KW-0805">Transcription regulation</keyword>
<dbReference type="PANTHER" id="PTHR30537">
    <property type="entry name" value="HTH-TYPE TRANSCRIPTIONAL REGULATOR"/>
    <property type="match status" value="1"/>
</dbReference>
<dbReference type="GO" id="GO:0043565">
    <property type="term" value="F:sequence-specific DNA binding"/>
    <property type="evidence" value="ECO:0007669"/>
    <property type="project" value="TreeGrafter"/>
</dbReference>
<evidence type="ECO:0000256" key="4">
    <source>
        <dbReference type="ARBA" id="ARBA00023163"/>
    </source>
</evidence>
<dbReference type="PATRIC" id="fig|348824.6.peg.5175"/>
<protein>
    <recommendedName>
        <fullName evidence="6">HTH-type transcriptional regulator TtuA</fullName>
    </recommendedName>
    <alternativeName>
        <fullName evidence="7">Tartrate utilization transcriptional regulator</fullName>
    </alternativeName>
</protein>
<geneLocation type="plasmid" evidence="9 10">
    <name>pLPU83c</name>
</geneLocation>
<dbReference type="HOGENOM" id="CLU_039613_37_0_5"/>
<gene>
    <name evidence="9" type="primary">dsdC</name>
    <name evidence="9" type="ORF">LPU83_pLPU83c_0440</name>
</gene>
<dbReference type="SUPFAM" id="SSF46785">
    <property type="entry name" value="Winged helix' DNA-binding domain"/>
    <property type="match status" value="1"/>
</dbReference>
<name>W6RIL2_9HYPH</name>
<evidence type="ECO:0000313" key="9">
    <source>
        <dbReference type="EMBL" id="CDM61002.1"/>
    </source>
</evidence>
<dbReference type="FunFam" id="1.10.10.10:FF:000001">
    <property type="entry name" value="LysR family transcriptional regulator"/>
    <property type="match status" value="1"/>
</dbReference>
<keyword evidence="3" id="KW-0238">DNA-binding</keyword>
<dbReference type="PANTHER" id="PTHR30537:SF74">
    <property type="entry name" value="HTH-TYPE TRANSCRIPTIONAL REGULATOR TRPI"/>
    <property type="match status" value="1"/>
</dbReference>
<dbReference type="InterPro" id="IPR000847">
    <property type="entry name" value="LysR_HTH_N"/>
</dbReference>
<evidence type="ECO:0000256" key="3">
    <source>
        <dbReference type="ARBA" id="ARBA00023125"/>
    </source>
</evidence>
<dbReference type="Pfam" id="PF00126">
    <property type="entry name" value="HTH_1"/>
    <property type="match status" value="1"/>
</dbReference>
<sequence length="325" mass="36311">MSDEQIFRGIPLKGLQAFEAVGRCGSVTAAAAELNVSPGAISQQIRKIESFLGVTLLERSGRTVELTQWGRLYHREISKGFEQFALAEQVLERARNENALVLSALSSVVNKWIGRRIFDWQALHPDAHVRITGRDKEPRMGFDEVDFRVSYGSDVLQHDHYAELFRDWVVPACSPALIDGRSLSAVELLSYPLLHVEWERHFTPYPSWTEFAAKIGTGFKGPPSGLSFTLSSSAIDAAVNKRGIVLAQMSMIADELEAQTLVIPVDIRMPLRESYFLAWDRSALQKPYGPEFRDWVIAISRRQAQISAPSILSEPKINPSSSDIS</sequence>
<dbReference type="GO" id="GO:0006351">
    <property type="term" value="P:DNA-templated transcription"/>
    <property type="evidence" value="ECO:0007669"/>
    <property type="project" value="TreeGrafter"/>
</dbReference>
<dbReference type="RefSeq" id="WP_024314194.1">
    <property type="nucleotide sequence ID" value="NZ_ATTO01000009.1"/>
</dbReference>
<dbReference type="PROSITE" id="PS50931">
    <property type="entry name" value="HTH_LYSR"/>
    <property type="match status" value="1"/>
</dbReference>
<feature type="domain" description="HTH lysR-type" evidence="8">
    <location>
        <begin position="10"/>
        <end position="67"/>
    </location>
</feature>
<evidence type="ECO:0000256" key="2">
    <source>
        <dbReference type="ARBA" id="ARBA00023015"/>
    </source>
</evidence>
<dbReference type="EMBL" id="HG916854">
    <property type="protein sequence ID" value="CDM61002.1"/>
    <property type="molecule type" value="Genomic_DNA"/>
</dbReference>
<organism evidence="9 10">
    <name type="scientific">Rhizobium favelukesii</name>
    <dbReference type="NCBI Taxonomy" id="348824"/>
    <lineage>
        <taxon>Bacteria</taxon>
        <taxon>Pseudomonadati</taxon>
        <taxon>Pseudomonadota</taxon>
        <taxon>Alphaproteobacteria</taxon>
        <taxon>Hyphomicrobiales</taxon>
        <taxon>Rhizobiaceae</taxon>
        <taxon>Rhizobium/Agrobacterium group</taxon>
        <taxon>Rhizobium</taxon>
    </lineage>
</organism>
<dbReference type="InterPro" id="IPR036388">
    <property type="entry name" value="WH-like_DNA-bd_sf"/>
</dbReference>
<dbReference type="Gene3D" id="3.40.190.10">
    <property type="entry name" value="Periplasmic binding protein-like II"/>
    <property type="match status" value="2"/>
</dbReference>
<evidence type="ECO:0000256" key="5">
    <source>
        <dbReference type="ARBA" id="ARBA00054626"/>
    </source>
</evidence>
<proteinExistence type="inferred from homology"/>